<protein>
    <submittedName>
        <fullName evidence="1">Uncharacterized protein</fullName>
    </submittedName>
</protein>
<proteinExistence type="predicted"/>
<dbReference type="EMBL" id="JABSTR010000775">
    <property type="protein sequence ID" value="KAH9382960.1"/>
    <property type="molecule type" value="Genomic_DNA"/>
</dbReference>
<name>A0A9J6H7Q5_HAELO</name>
<comment type="caution">
    <text evidence="1">The sequence shown here is derived from an EMBL/GenBank/DDBJ whole genome shotgun (WGS) entry which is preliminary data.</text>
</comment>
<accession>A0A9J6H7Q5</accession>
<sequence length="63" mass="7564">MDRRQKRCCTWREKLWKCTLFGLEGQPTFKTVLSKFHYCSPKKNEPYERFAFLLKSVAESSDL</sequence>
<gene>
    <name evidence="1" type="ORF">HPB48_023597</name>
</gene>
<dbReference type="VEuPathDB" id="VectorBase:HLOH_062398"/>
<reference evidence="1 2" key="1">
    <citation type="journal article" date="2020" name="Cell">
        <title>Large-Scale Comparative Analyses of Tick Genomes Elucidate Their Genetic Diversity and Vector Capacities.</title>
        <authorList>
            <consortium name="Tick Genome and Microbiome Consortium (TIGMIC)"/>
            <person name="Jia N."/>
            <person name="Wang J."/>
            <person name="Shi W."/>
            <person name="Du L."/>
            <person name="Sun Y."/>
            <person name="Zhan W."/>
            <person name="Jiang J.F."/>
            <person name="Wang Q."/>
            <person name="Zhang B."/>
            <person name="Ji P."/>
            <person name="Bell-Sakyi L."/>
            <person name="Cui X.M."/>
            <person name="Yuan T.T."/>
            <person name="Jiang B.G."/>
            <person name="Yang W.F."/>
            <person name="Lam T.T."/>
            <person name="Chang Q.C."/>
            <person name="Ding S.J."/>
            <person name="Wang X.J."/>
            <person name="Zhu J.G."/>
            <person name="Ruan X.D."/>
            <person name="Zhao L."/>
            <person name="Wei J.T."/>
            <person name="Ye R.Z."/>
            <person name="Que T.C."/>
            <person name="Du C.H."/>
            <person name="Zhou Y.H."/>
            <person name="Cheng J.X."/>
            <person name="Dai P.F."/>
            <person name="Guo W.B."/>
            <person name="Han X.H."/>
            <person name="Huang E.J."/>
            <person name="Li L.F."/>
            <person name="Wei W."/>
            <person name="Gao Y.C."/>
            <person name="Liu J.Z."/>
            <person name="Shao H.Z."/>
            <person name="Wang X."/>
            <person name="Wang C.C."/>
            <person name="Yang T.C."/>
            <person name="Huo Q.B."/>
            <person name="Li W."/>
            <person name="Chen H.Y."/>
            <person name="Chen S.E."/>
            <person name="Zhou L.G."/>
            <person name="Ni X.B."/>
            <person name="Tian J.H."/>
            <person name="Sheng Y."/>
            <person name="Liu T."/>
            <person name="Pan Y.S."/>
            <person name="Xia L.Y."/>
            <person name="Li J."/>
            <person name="Zhao F."/>
            <person name="Cao W.C."/>
        </authorList>
    </citation>
    <scope>NUCLEOTIDE SEQUENCE [LARGE SCALE GENOMIC DNA]</scope>
    <source>
        <strain evidence="1">HaeL-2018</strain>
    </source>
</reference>
<keyword evidence="2" id="KW-1185">Reference proteome</keyword>
<dbReference type="AlphaFoldDB" id="A0A9J6H7Q5"/>
<evidence type="ECO:0000313" key="1">
    <source>
        <dbReference type="EMBL" id="KAH9382960.1"/>
    </source>
</evidence>
<organism evidence="1 2">
    <name type="scientific">Haemaphysalis longicornis</name>
    <name type="common">Bush tick</name>
    <dbReference type="NCBI Taxonomy" id="44386"/>
    <lineage>
        <taxon>Eukaryota</taxon>
        <taxon>Metazoa</taxon>
        <taxon>Ecdysozoa</taxon>
        <taxon>Arthropoda</taxon>
        <taxon>Chelicerata</taxon>
        <taxon>Arachnida</taxon>
        <taxon>Acari</taxon>
        <taxon>Parasitiformes</taxon>
        <taxon>Ixodida</taxon>
        <taxon>Ixodoidea</taxon>
        <taxon>Ixodidae</taxon>
        <taxon>Haemaphysalinae</taxon>
        <taxon>Haemaphysalis</taxon>
    </lineage>
</organism>
<evidence type="ECO:0000313" key="2">
    <source>
        <dbReference type="Proteomes" id="UP000821853"/>
    </source>
</evidence>
<dbReference type="Proteomes" id="UP000821853">
    <property type="component" value="Unassembled WGS sequence"/>
</dbReference>